<dbReference type="AlphaFoldDB" id="A0A3Q2NTF4"/>
<sequence>MTSQYPSHGERSPDKKPPAMAPKLNVQRSPSKEAITIRFSALGKEEEEDEEGLFITASSTASAPLDDLNIVTAVEASEEM</sequence>
<proteinExistence type="predicted"/>
<feature type="compositionally biased region" description="Basic and acidic residues" evidence="1">
    <location>
        <begin position="8"/>
        <end position="17"/>
    </location>
</feature>
<dbReference type="Proteomes" id="UP000265000">
    <property type="component" value="Unplaced"/>
</dbReference>
<protein>
    <submittedName>
        <fullName evidence="2">Uncharacterized protein</fullName>
    </submittedName>
</protein>
<evidence type="ECO:0000256" key="1">
    <source>
        <dbReference type="SAM" id="MobiDB-lite"/>
    </source>
</evidence>
<dbReference type="Ensembl" id="ENSFHET00000012130.1">
    <property type="protein sequence ID" value="ENSFHEP00000002497.1"/>
    <property type="gene ID" value="ENSFHEG00000003282.1"/>
</dbReference>
<name>A0A3Q2NTF4_FUNHE</name>
<reference evidence="2" key="1">
    <citation type="submission" date="2025-08" db="UniProtKB">
        <authorList>
            <consortium name="Ensembl"/>
        </authorList>
    </citation>
    <scope>IDENTIFICATION</scope>
</reference>
<accession>A0A3Q2NTF4</accession>
<evidence type="ECO:0000313" key="2">
    <source>
        <dbReference type="Ensembl" id="ENSFHEP00000002497.1"/>
    </source>
</evidence>
<reference evidence="2" key="2">
    <citation type="submission" date="2025-09" db="UniProtKB">
        <authorList>
            <consortium name="Ensembl"/>
        </authorList>
    </citation>
    <scope>IDENTIFICATION</scope>
</reference>
<keyword evidence="3" id="KW-1185">Reference proteome</keyword>
<organism evidence="2 3">
    <name type="scientific">Fundulus heteroclitus</name>
    <name type="common">Killifish</name>
    <name type="synonym">Mummichog</name>
    <dbReference type="NCBI Taxonomy" id="8078"/>
    <lineage>
        <taxon>Eukaryota</taxon>
        <taxon>Metazoa</taxon>
        <taxon>Chordata</taxon>
        <taxon>Craniata</taxon>
        <taxon>Vertebrata</taxon>
        <taxon>Euteleostomi</taxon>
        <taxon>Actinopterygii</taxon>
        <taxon>Neopterygii</taxon>
        <taxon>Teleostei</taxon>
        <taxon>Neoteleostei</taxon>
        <taxon>Acanthomorphata</taxon>
        <taxon>Ovalentaria</taxon>
        <taxon>Atherinomorphae</taxon>
        <taxon>Cyprinodontiformes</taxon>
        <taxon>Fundulidae</taxon>
        <taxon>Fundulus</taxon>
    </lineage>
</organism>
<feature type="region of interest" description="Disordered" evidence="1">
    <location>
        <begin position="1"/>
        <end position="32"/>
    </location>
</feature>
<evidence type="ECO:0000313" key="3">
    <source>
        <dbReference type="Proteomes" id="UP000265000"/>
    </source>
</evidence>